<evidence type="ECO:0000259" key="1">
    <source>
        <dbReference type="Pfam" id="PF03732"/>
    </source>
</evidence>
<name>A0A9Q3DCN2_9BASI</name>
<protein>
    <recommendedName>
        <fullName evidence="1">Retrotransposon gag domain-containing protein</fullName>
    </recommendedName>
</protein>
<evidence type="ECO:0000313" key="3">
    <source>
        <dbReference type="Proteomes" id="UP000765509"/>
    </source>
</evidence>
<gene>
    <name evidence="2" type="ORF">O181_039068</name>
</gene>
<reference evidence="2" key="1">
    <citation type="submission" date="2021-03" db="EMBL/GenBank/DDBJ databases">
        <title>Draft genome sequence of rust myrtle Austropuccinia psidii MF-1, a brazilian biotype.</title>
        <authorList>
            <person name="Quecine M.C."/>
            <person name="Pachon D.M.R."/>
            <person name="Bonatelli M.L."/>
            <person name="Correr F.H."/>
            <person name="Franceschini L.M."/>
            <person name="Leite T.F."/>
            <person name="Margarido G.R.A."/>
            <person name="Almeida C.A."/>
            <person name="Ferrarezi J.A."/>
            <person name="Labate C.A."/>
        </authorList>
    </citation>
    <scope>NUCLEOTIDE SEQUENCE</scope>
    <source>
        <strain evidence="2">MF-1</strain>
    </source>
</reference>
<keyword evidence="3" id="KW-1185">Reference proteome</keyword>
<dbReference type="Proteomes" id="UP000765509">
    <property type="component" value="Unassembled WGS sequence"/>
</dbReference>
<dbReference type="EMBL" id="AVOT02015224">
    <property type="protein sequence ID" value="MBW0499353.1"/>
    <property type="molecule type" value="Genomic_DNA"/>
</dbReference>
<dbReference type="Pfam" id="PF03732">
    <property type="entry name" value="Retrotrans_gag"/>
    <property type="match status" value="1"/>
</dbReference>
<comment type="caution">
    <text evidence="2">The sequence shown here is derived from an EMBL/GenBank/DDBJ whole genome shotgun (WGS) entry which is preliminary data.</text>
</comment>
<accession>A0A9Q3DCN2</accession>
<feature type="domain" description="Retrotransposon gag" evidence="1">
    <location>
        <begin position="44"/>
        <end position="120"/>
    </location>
</feature>
<evidence type="ECO:0000313" key="2">
    <source>
        <dbReference type="EMBL" id="MBW0499353.1"/>
    </source>
</evidence>
<dbReference type="InterPro" id="IPR005162">
    <property type="entry name" value="Retrotrans_gag_dom"/>
</dbReference>
<dbReference type="AlphaFoldDB" id="A0A9Q3DCN2"/>
<proteinExistence type="predicted"/>
<organism evidence="2 3">
    <name type="scientific">Austropuccinia psidii MF-1</name>
    <dbReference type="NCBI Taxonomy" id="1389203"/>
    <lineage>
        <taxon>Eukaryota</taxon>
        <taxon>Fungi</taxon>
        <taxon>Dikarya</taxon>
        <taxon>Basidiomycota</taxon>
        <taxon>Pucciniomycotina</taxon>
        <taxon>Pucciniomycetes</taxon>
        <taxon>Pucciniales</taxon>
        <taxon>Sphaerophragmiaceae</taxon>
        <taxon>Austropuccinia</taxon>
    </lineage>
</organism>
<sequence length="125" mass="14651">MKAPDSFDCTQAHKLRGFTQSCQLIFHNYPENPLYYRKKVLYSTSFLTGRAGKWIEPYPSNISNEAPLYLLNNWKLLEDQLFTLFGDLNEVRKAEHKLNNLRMKEGGQVSVYISEFRSLISIIWN</sequence>